<organism evidence="1 2">
    <name type="scientific">Niabella soli DSM 19437</name>
    <dbReference type="NCBI Taxonomy" id="929713"/>
    <lineage>
        <taxon>Bacteria</taxon>
        <taxon>Pseudomonadati</taxon>
        <taxon>Bacteroidota</taxon>
        <taxon>Chitinophagia</taxon>
        <taxon>Chitinophagales</taxon>
        <taxon>Chitinophagaceae</taxon>
        <taxon>Niabella</taxon>
    </lineage>
</organism>
<dbReference type="AlphaFoldDB" id="W0F2I3"/>
<gene>
    <name evidence="1" type="ORF">NIASO_14390</name>
</gene>
<dbReference type="eggNOG" id="COG2203">
    <property type="taxonomic scope" value="Bacteria"/>
</dbReference>
<dbReference type="STRING" id="929713.NIASO_14390"/>
<dbReference type="KEGG" id="nso:NIASO_14390"/>
<evidence type="ECO:0000313" key="2">
    <source>
        <dbReference type="Proteomes" id="UP000003586"/>
    </source>
</evidence>
<keyword evidence="2" id="KW-1185">Reference proteome</keyword>
<name>W0F2I3_9BACT</name>
<sequence length="781" mass="89754">MQYELFDLAAKTGKRIGGLDVQLSFNRFLNYLEQRIAATGSVKKGFFEYVLNKFLSNKHLKESIPLDEIKYFQEELELLYNLLQPPLDDEGVNLWGLCVPIDPVIFFGTEAFYDLIRKSAGAMDECKEAAMPTAEMIQQRLQFIYTIIFSKVFDQPYSPSLELTHSVNFQEEGLAKYFRINIDTRFVEVEVKGPLPELKMAAWANEIRNEDFDWEKGLQELPLNLFAFRGFGIITIEDVTEEQSVENIKSLTLNRNGHTDAGYNDQIIESLKSLLGSSKIEFGLLPNLRVNDRLVFSGEDSGTTVLWDAKNEKGQEQTLLSFAESYLNHPKTVIFGENEFSGKYKVIEGYLQAAGIQSYALLPVYHSNKVAGALEVYSLEKDQLTQNRLVKLRPILPIVAQLLQNTVDEFNTAVDSVIMDKFTALQPAVQWKFKEVAWHYLRDNHHAPKKPIIEKIRFSHVYPLYGAVDIRNSTIERNKALVLDLRYQLELMLGLLARAKDKTGILLIDEMIFKCKKWLGTIDDYFSDYDSVLLSEFLEQEAEPLLKHVVVSHPELKESVEHYFATINEAAGDAFKNRRALESSMKAINTVISQQLEEFNAELQKLYPAYFEKFRTDGLEYDIYIGQSIAPQRAFDPLYLKNIRLWQLRVMAEIARIIGSLCPAMEHALETTQLIFIRSVPIDIAFRPDERKFDVEGSYNIRYQIVKKRIDKVHIKNTMERLTQPGKIALVYFNRNEADEYKGYISYLQNEGLLDNDLEFLELEELQGVSGLRAIRVGVVV</sequence>
<dbReference type="HOGENOM" id="CLU_018532_0_0_10"/>
<dbReference type="SUPFAM" id="SSF55781">
    <property type="entry name" value="GAF domain-like"/>
    <property type="match status" value="1"/>
</dbReference>
<evidence type="ECO:0000313" key="1">
    <source>
        <dbReference type="EMBL" id="AHF16023.1"/>
    </source>
</evidence>
<reference evidence="1 2" key="1">
    <citation type="submission" date="2013-12" db="EMBL/GenBank/DDBJ databases">
        <authorList>
            <consortium name="DOE Joint Genome Institute"/>
            <person name="Eisen J."/>
            <person name="Huntemann M."/>
            <person name="Han J."/>
            <person name="Chen A."/>
            <person name="Kyrpides N."/>
            <person name="Mavromatis K."/>
            <person name="Markowitz V."/>
            <person name="Palaniappan K."/>
            <person name="Ivanova N."/>
            <person name="Schaumberg A."/>
            <person name="Pati A."/>
            <person name="Liolios K."/>
            <person name="Nordberg H.P."/>
            <person name="Cantor M.N."/>
            <person name="Hua S.X."/>
            <person name="Woyke T."/>
        </authorList>
    </citation>
    <scope>NUCLEOTIDE SEQUENCE [LARGE SCALE GENOMIC DNA]</scope>
    <source>
        <strain evidence="2">DSM 19437</strain>
    </source>
</reference>
<evidence type="ECO:0008006" key="3">
    <source>
        <dbReference type="Google" id="ProtNLM"/>
    </source>
</evidence>
<dbReference type="RefSeq" id="WP_008586587.1">
    <property type="nucleotide sequence ID" value="NZ_CP007035.1"/>
</dbReference>
<dbReference type="OrthoDB" id="627374at2"/>
<dbReference type="EMBL" id="CP007035">
    <property type="protein sequence ID" value="AHF16023.1"/>
    <property type="molecule type" value="Genomic_DNA"/>
</dbReference>
<protein>
    <recommendedName>
        <fullName evidence="3">GAF domain-containing protein</fullName>
    </recommendedName>
</protein>
<dbReference type="InterPro" id="IPR029016">
    <property type="entry name" value="GAF-like_dom_sf"/>
</dbReference>
<dbReference type="Gene3D" id="3.30.450.40">
    <property type="match status" value="1"/>
</dbReference>
<dbReference type="Proteomes" id="UP000003586">
    <property type="component" value="Chromosome"/>
</dbReference>
<proteinExistence type="predicted"/>
<accession>W0F2I3</accession>